<accession>A0A9N8H1Z4</accession>
<comment type="catalytic activity">
    <reaction evidence="7">
        <text>P(1),P(3)-bis(5'-adenosyl) triphosphate + H2O = AMP + ADP + 2 H(+)</text>
        <dbReference type="Rhea" id="RHEA:13893"/>
        <dbReference type="ChEBI" id="CHEBI:15377"/>
        <dbReference type="ChEBI" id="CHEBI:15378"/>
        <dbReference type="ChEBI" id="CHEBI:58529"/>
        <dbReference type="ChEBI" id="CHEBI:456215"/>
        <dbReference type="ChEBI" id="CHEBI:456216"/>
        <dbReference type="EC" id="3.6.1.29"/>
    </reaction>
</comment>
<evidence type="ECO:0000256" key="5">
    <source>
        <dbReference type="PIRSR" id="PIRSR639383-3"/>
    </source>
</evidence>
<reference evidence="10" key="1">
    <citation type="submission" date="2020-06" db="EMBL/GenBank/DDBJ databases">
        <authorList>
            <consortium name="Plant Systems Biology data submission"/>
        </authorList>
    </citation>
    <scope>NUCLEOTIDE SEQUENCE</scope>
    <source>
        <strain evidence="10">D6</strain>
    </source>
</reference>
<keyword evidence="11" id="KW-1185">Reference proteome</keyword>
<dbReference type="Pfam" id="PF01230">
    <property type="entry name" value="HIT"/>
    <property type="match status" value="1"/>
</dbReference>
<evidence type="ECO:0000313" key="11">
    <source>
        <dbReference type="Proteomes" id="UP001153069"/>
    </source>
</evidence>
<feature type="region of interest" description="Disordered" evidence="8">
    <location>
        <begin position="203"/>
        <end position="228"/>
    </location>
</feature>
<keyword evidence="2 7" id="KW-0378">Hydrolase</keyword>
<evidence type="ECO:0000256" key="7">
    <source>
        <dbReference type="RuleBase" id="RU366076"/>
    </source>
</evidence>
<evidence type="ECO:0000256" key="8">
    <source>
        <dbReference type="SAM" id="MobiDB-lite"/>
    </source>
</evidence>
<dbReference type="EMBL" id="CAICTM010000026">
    <property type="protein sequence ID" value="CAB9497816.1"/>
    <property type="molecule type" value="Genomic_DNA"/>
</dbReference>
<sequence>MTAEHITRRCSGLPLLLSLPLSVLMAATLIGRLPKACTALLLQNRFPPSVARSSSRKKGYPCLLVRTMASSSNESSDKKLNFGPWLISKEHVFHTSSLSAAFVNLRPLVPGHVLVMSLRVVPLLADLSQEEYTDLWLTVRVVQDILKQHYTSCQAFNVAVQDGRDAGQSVPHVHVHILPRKPGDYERNDDIYDDIQNWAPRDDLQAKEKPKLDVPDDADRKDRTTDQMADEAKIYRTLLASNKL</sequence>
<feature type="binding site" evidence="4">
    <location>
        <position position="104"/>
    </location>
    <ligand>
        <name>substrate</name>
    </ligand>
</feature>
<comment type="caution">
    <text evidence="10">The sequence shown here is derived from an EMBL/GenBank/DDBJ whole genome shotgun (WGS) entry which is preliminary data.</text>
</comment>
<name>A0A9N8H1Z4_9STRA</name>
<keyword evidence="1 7" id="KW-0547">Nucleotide-binding</keyword>
<feature type="short sequence motif" description="Histidine triad motif" evidence="6">
    <location>
        <begin position="172"/>
        <end position="176"/>
    </location>
</feature>
<dbReference type="PROSITE" id="PS00892">
    <property type="entry name" value="HIT_1"/>
    <property type="match status" value="1"/>
</dbReference>
<feature type="site" description="Important for induction of apoptosis" evidence="5">
    <location>
        <position position="192"/>
    </location>
</feature>
<evidence type="ECO:0000256" key="4">
    <source>
        <dbReference type="PIRSR" id="PIRSR639383-2"/>
    </source>
</evidence>
<dbReference type="InterPro" id="IPR011146">
    <property type="entry name" value="HIT-like"/>
</dbReference>
<dbReference type="InterPro" id="IPR036265">
    <property type="entry name" value="HIT-like_sf"/>
</dbReference>
<evidence type="ECO:0000256" key="1">
    <source>
        <dbReference type="ARBA" id="ARBA00022741"/>
    </source>
</evidence>
<feature type="binding site" evidence="4">
    <location>
        <begin position="167"/>
        <end position="170"/>
    </location>
    <ligand>
        <name>substrate</name>
    </ligand>
</feature>
<evidence type="ECO:0000256" key="2">
    <source>
        <dbReference type="ARBA" id="ARBA00022801"/>
    </source>
</evidence>
<comment type="cofactor">
    <cofactor evidence="7">
        <name>Mn(2+)</name>
        <dbReference type="ChEBI" id="CHEBI:29035"/>
    </cofactor>
</comment>
<feature type="binding site" evidence="4">
    <location>
        <position position="176"/>
    </location>
    <ligand>
        <name>substrate</name>
    </ligand>
</feature>
<dbReference type="Proteomes" id="UP001153069">
    <property type="component" value="Unassembled WGS sequence"/>
</dbReference>
<evidence type="ECO:0000313" key="10">
    <source>
        <dbReference type="EMBL" id="CAB9497816.1"/>
    </source>
</evidence>
<dbReference type="AlphaFoldDB" id="A0A9N8H1Z4"/>
<evidence type="ECO:0000259" key="9">
    <source>
        <dbReference type="PROSITE" id="PS51084"/>
    </source>
</evidence>
<feature type="active site" description="Tele-AMP-histidine intermediate" evidence="3">
    <location>
        <position position="174"/>
    </location>
</feature>
<dbReference type="GO" id="GO:0047710">
    <property type="term" value="F:bis(5'-adenosyl)-triphosphatase activity"/>
    <property type="evidence" value="ECO:0007669"/>
    <property type="project" value="UniProtKB-UniRule"/>
</dbReference>
<feature type="domain" description="HIT" evidence="9">
    <location>
        <begin position="92"/>
        <end position="187"/>
    </location>
</feature>
<dbReference type="EC" id="3.6.1.29" evidence="7"/>
<dbReference type="FunFam" id="3.30.428.10:FF:000011">
    <property type="entry name" value="Fragile histidine triad"/>
    <property type="match status" value="1"/>
</dbReference>
<dbReference type="PANTHER" id="PTHR46243:SF1">
    <property type="entry name" value="BIS(5'-ADENOSYL)-TRIPHOSPHATASE"/>
    <property type="match status" value="1"/>
</dbReference>
<feature type="binding site" evidence="4">
    <location>
        <position position="161"/>
    </location>
    <ligand>
        <name>substrate</name>
    </ligand>
</feature>
<dbReference type="GO" id="GO:0000166">
    <property type="term" value="F:nucleotide binding"/>
    <property type="evidence" value="ECO:0007669"/>
    <property type="project" value="UniProtKB-KW"/>
</dbReference>
<dbReference type="InterPro" id="IPR019808">
    <property type="entry name" value="Histidine_triad_CS"/>
</dbReference>
<dbReference type="InterPro" id="IPR051884">
    <property type="entry name" value="Bis(5'-adenosyl)-TPase_reg"/>
</dbReference>
<gene>
    <name evidence="10" type="ORF">SEMRO_26_G017590.1</name>
</gene>
<proteinExistence type="predicted"/>
<dbReference type="Gene3D" id="3.30.428.10">
    <property type="entry name" value="HIT-like"/>
    <property type="match status" value="1"/>
</dbReference>
<dbReference type="PROSITE" id="PS51084">
    <property type="entry name" value="HIT_2"/>
    <property type="match status" value="1"/>
</dbReference>
<organism evidence="10 11">
    <name type="scientific">Seminavis robusta</name>
    <dbReference type="NCBI Taxonomy" id="568900"/>
    <lineage>
        <taxon>Eukaryota</taxon>
        <taxon>Sar</taxon>
        <taxon>Stramenopiles</taxon>
        <taxon>Ochrophyta</taxon>
        <taxon>Bacillariophyta</taxon>
        <taxon>Bacillariophyceae</taxon>
        <taxon>Bacillariophycidae</taxon>
        <taxon>Naviculales</taxon>
        <taxon>Naviculaceae</taxon>
        <taxon>Seminavis</taxon>
    </lineage>
</organism>
<dbReference type="InterPro" id="IPR039383">
    <property type="entry name" value="FHIT"/>
</dbReference>
<protein>
    <recommendedName>
        <fullName evidence="7">Bis(5'-adenosyl)-triphosphatase</fullName>
        <ecNumber evidence="7">3.6.1.29</ecNumber>
    </recommendedName>
</protein>
<dbReference type="CDD" id="cd01275">
    <property type="entry name" value="FHIT"/>
    <property type="match status" value="1"/>
</dbReference>
<dbReference type="PANTHER" id="PTHR46243">
    <property type="entry name" value="BIS(5'-ADENOSYL)-TRIPHOSPHATASE"/>
    <property type="match status" value="1"/>
</dbReference>
<evidence type="ECO:0000256" key="3">
    <source>
        <dbReference type="PIRSR" id="PIRSR639383-1"/>
    </source>
</evidence>
<evidence type="ECO:0000256" key="6">
    <source>
        <dbReference type="PROSITE-ProRule" id="PRU00464"/>
    </source>
</evidence>
<dbReference type="SUPFAM" id="SSF54197">
    <property type="entry name" value="HIT-like"/>
    <property type="match status" value="1"/>
</dbReference>